<protein>
    <submittedName>
        <fullName evidence="1">Uncharacterized protein</fullName>
    </submittedName>
</protein>
<reference evidence="1" key="1">
    <citation type="submission" date="2009-08" db="EMBL/GenBank/DDBJ databases">
        <authorList>
            <person name="Weinstock G."/>
            <person name="Sodergren E."/>
            <person name="Clifton S."/>
            <person name="Fulton L."/>
            <person name="Fulton B."/>
            <person name="Courtney L."/>
            <person name="Fronick C."/>
            <person name="Harrison M."/>
            <person name="Strong C."/>
            <person name="Farmer C."/>
            <person name="Delahaunty K."/>
            <person name="Markovic C."/>
            <person name="Hall O."/>
            <person name="Minx P."/>
            <person name="Tomlinson C."/>
            <person name="Mitreva M."/>
            <person name="Nelson J."/>
            <person name="Hou S."/>
            <person name="Wollam A."/>
            <person name="Pepin K.H."/>
            <person name="Johnson M."/>
            <person name="Bhonagiri V."/>
            <person name="Nash W.E."/>
            <person name="Warren W."/>
            <person name="Chinwalla A."/>
            <person name="Mardis E.R."/>
            <person name="Wilson R.K."/>
        </authorList>
    </citation>
    <scope>NUCLEOTIDE SEQUENCE [LARGE SCALE GENOMIC DNA]</scope>
    <source>
        <strain evidence="1">A2-165</strain>
    </source>
</reference>
<dbReference type="EMBL" id="ACOP02000073">
    <property type="protein sequence ID" value="EEU95721.1"/>
    <property type="molecule type" value="Genomic_DNA"/>
</dbReference>
<keyword evidence="2" id="KW-1185">Reference proteome</keyword>
<name>C7H8L6_FAED2</name>
<dbReference type="AlphaFoldDB" id="C7H8L6"/>
<sequence>MCYGFFGLIFLQLTFPRKPDTLILSKHILLTLKRAVYDTKHEEV</sequence>
<accession>C7H8L6</accession>
<proteinExistence type="predicted"/>
<evidence type="ECO:0000313" key="1">
    <source>
        <dbReference type="EMBL" id="EEU95721.1"/>
    </source>
</evidence>
<dbReference type="HOGENOM" id="CLU_3216523_0_0_9"/>
<comment type="caution">
    <text evidence="1">The sequence shown here is derived from an EMBL/GenBank/DDBJ whole genome shotgun (WGS) entry which is preliminary data.</text>
</comment>
<evidence type="ECO:0000313" key="2">
    <source>
        <dbReference type="Proteomes" id="UP000004619"/>
    </source>
</evidence>
<organism evidence="1 2">
    <name type="scientific">Faecalibacterium duncaniae (strain DSM 17677 / JCM 31915 / A2-165)</name>
    <name type="common">Faecalibacterium prausnitzii</name>
    <dbReference type="NCBI Taxonomy" id="411483"/>
    <lineage>
        <taxon>Bacteria</taxon>
        <taxon>Bacillati</taxon>
        <taxon>Bacillota</taxon>
        <taxon>Clostridia</taxon>
        <taxon>Eubacteriales</taxon>
        <taxon>Oscillospiraceae</taxon>
        <taxon>Faecalibacterium</taxon>
    </lineage>
</organism>
<gene>
    <name evidence="1" type="ORF">FAEPRAA2165_02658</name>
</gene>
<dbReference type="Proteomes" id="UP000004619">
    <property type="component" value="Unassembled WGS sequence"/>
</dbReference>